<name>A0ABQ4A3C1_9ACTN</name>
<keyword evidence="2" id="KW-1185">Reference proteome</keyword>
<organism evidence="1 2">
    <name type="scientific">Winogradskya humida</name>
    <dbReference type="NCBI Taxonomy" id="113566"/>
    <lineage>
        <taxon>Bacteria</taxon>
        <taxon>Bacillati</taxon>
        <taxon>Actinomycetota</taxon>
        <taxon>Actinomycetes</taxon>
        <taxon>Micromonosporales</taxon>
        <taxon>Micromonosporaceae</taxon>
        <taxon>Winogradskya</taxon>
    </lineage>
</organism>
<sequence>MQVATTENGDLIYWAAPVGKNPNDWTTVVTGPRDSDELPEHEFGLAGFPVGVLPGSLRVEAFTPDFPDESPVFVPEED</sequence>
<dbReference type="EMBL" id="BOMN01000118">
    <property type="protein sequence ID" value="GIE25338.1"/>
    <property type="molecule type" value="Genomic_DNA"/>
</dbReference>
<gene>
    <name evidence="1" type="ORF">Ahu01nite_084400</name>
</gene>
<comment type="caution">
    <text evidence="1">The sequence shown here is derived from an EMBL/GenBank/DDBJ whole genome shotgun (WGS) entry which is preliminary data.</text>
</comment>
<reference evidence="1 2" key="1">
    <citation type="submission" date="2021-01" db="EMBL/GenBank/DDBJ databases">
        <title>Whole genome shotgun sequence of Actinoplanes humidus NBRC 14915.</title>
        <authorList>
            <person name="Komaki H."/>
            <person name="Tamura T."/>
        </authorList>
    </citation>
    <scope>NUCLEOTIDE SEQUENCE [LARGE SCALE GENOMIC DNA]</scope>
    <source>
        <strain evidence="1 2">NBRC 14915</strain>
    </source>
</reference>
<dbReference type="RefSeq" id="WP_203842288.1">
    <property type="nucleotide sequence ID" value="NZ_BAAATV010000016.1"/>
</dbReference>
<proteinExistence type="predicted"/>
<protein>
    <submittedName>
        <fullName evidence="1">Uncharacterized protein</fullName>
    </submittedName>
</protein>
<dbReference type="Proteomes" id="UP000603200">
    <property type="component" value="Unassembled WGS sequence"/>
</dbReference>
<evidence type="ECO:0000313" key="2">
    <source>
        <dbReference type="Proteomes" id="UP000603200"/>
    </source>
</evidence>
<accession>A0ABQ4A3C1</accession>
<evidence type="ECO:0000313" key="1">
    <source>
        <dbReference type="EMBL" id="GIE25338.1"/>
    </source>
</evidence>